<dbReference type="SUPFAM" id="SSF52540">
    <property type="entry name" value="P-loop containing nucleoside triphosphate hydrolases"/>
    <property type="match status" value="1"/>
</dbReference>
<dbReference type="AlphaFoldDB" id="A0A014PWS7"/>
<dbReference type="PATRIC" id="fig|69222.5.peg.2388"/>
<proteinExistence type="predicted"/>
<feature type="domain" description="ATPase AAA-type core" evidence="1">
    <location>
        <begin position="100"/>
        <end position="209"/>
    </location>
</feature>
<dbReference type="InterPro" id="IPR003959">
    <property type="entry name" value="ATPase_AAA_core"/>
</dbReference>
<dbReference type="Gene3D" id="3.40.50.300">
    <property type="entry name" value="P-loop containing nucleotide triphosphate hydrolases"/>
    <property type="match status" value="1"/>
</dbReference>
<protein>
    <submittedName>
        <fullName evidence="2">ATPase AAA</fullName>
    </submittedName>
</protein>
<reference evidence="2 3" key="1">
    <citation type="submission" date="2014-02" db="EMBL/GenBank/DDBJ databases">
        <title>Draft genome of Erwinia mallotivora strain BT-MARDI, a papaya dieback pathogen.</title>
        <authorList>
            <person name="Redzuan R."/>
            <person name="Abu Bakar N."/>
            <person name="Badrun R."/>
            <person name="Mohd Raih M.F."/>
            <person name="Rozano L."/>
            <person name="Mat Amin N."/>
        </authorList>
    </citation>
    <scope>NUCLEOTIDE SEQUENCE [LARGE SCALE GENOMIC DNA]</scope>
    <source>
        <strain evidence="2 3">BT-MARDI</strain>
    </source>
</reference>
<dbReference type="InterPro" id="IPR051396">
    <property type="entry name" value="Bact_Antivir_Def_Nuclease"/>
</dbReference>
<dbReference type="Pfam" id="PF13304">
    <property type="entry name" value="AAA_21"/>
    <property type="match status" value="1"/>
</dbReference>
<accession>A0A014PWS7</accession>
<dbReference type="PANTHER" id="PTHR43581:SF3">
    <property type="entry name" value="AAA+ ATPASE DOMAIN-CONTAINING PROTEIN"/>
    <property type="match status" value="1"/>
</dbReference>
<keyword evidence="3" id="KW-1185">Reference proteome</keyword>
<sequence>MHDKFPPEIYKKNIENQNIVYLGNKVNNNMISDIAPFRTLCKFVLRKVSDYNEPITTNKYLIDYALSRLNFEDKFIFKFRYGKNRKEEVFSSVPSELTISLTNPQDNTNLLKKYVNHVELGDILLSDISFHRKGRAFGLSELSSGEKQYALALFGFFYCGCSNSIIFYDEPENSLHPLWQLTIINDLSLIIDKLYPDATFLVATHSPLIASSVRNNKTFICDFPSGQSWKQSDLFGQASDTVLREQFHLYSARSPEIYEIINKCLDLISNNKKHSSEFKNLQFNLKSFNLQLTSDDPLYKVVKTILSFNL</sequence>
<dbReference type="InterPro" id="IPR027417">
    <property type="entry name" value="P-loop_NTPase"/>
</dbReference>
<dbReference type="GO" id="GO:0016887">
    <property type="term" value="F:ATP hydrolysis activity"/>
    <property type="evidence" value="ECO:0007669"/>
    <property type="project" value="InterPro"/>
</dbReference>
<dbReference type="Proteomes" id="UP000019918">
    <property type="component" value="Unassembled WGS sequence"/>
</dbReference>
<dbReference type="GO" id="GO:0005524">
    <property type="term" value="F:ATP binding"/>
    <property type="evidence" value="ECO:0007669"/>
    <property type="project" value="InterPro"/>
</dbReference>
<dbReference type="EMBL" id="JFHN01000046">
    <property type="protein sequence ID" value="EXU75352.1"/>
    <property type="molecule type" value="Genomic_DNA"/>
</dbReference>
<evidence type="ECO:0000259" key="1">
    <source>
        <dbReference type="Pfam" id="PF13304"/>
    </source>
</evidence>
<organism evidence="2 3">
    <name type="scientific">Erwinia mallotivora</name>
    <dbReference type="NCBI Taxonomy" id="69222"/>
    <lineage>
        <taxon>Bacteria</taxon>
        <taxon>Pseudomonadati</taxon>
        <taxon>Pseudomonadota</taxon>
        <taxon>Gammaproteobacteria</taxon>
        <taxon>Enterobacterales</taxon>
        <taxon>Erwiniaceae</taxon>
        <taxon>Erwinia</taxon>
    </lineage>
</organism>
<evidence type="ECO:0000313" key="2">
    <source>
        <dbReference type="EMBL" id="EXU75352.1"/>
    </source>
</evidence>
<comment type="caution">
    <text evidence="2">The sequence shown here is derived from an EMBL/GenBank/DDBJ whole genome shotgun (WGS) entry which is preliminary data.</text>
</comment>
<name>A0A014PWS7_9GAMM</name>
<gene>
    <name evidence="2" type="ORF">BG55_11515</name>
</gene>
<evidence type="ECO:0000313" key="3">
    <source>
        <dbReference type="Proteomes" id="UP000019918"/>
    </source>
</evidence>
<dbReference type="PANTHER" id="PTHR43581">
    <property type="entry name" value="ATP/GTP PHOSPHATASE"/>
    <property type="match status" value="1"/>
</dbReference>